<dbReference type="InterPro" id="IPR036388">
    <property type="entry name" value="WH-like_DNA-bd_sf"/>
</dbReference>
<feature type="domain" description="HTH arsR-type" evidence="2">
    <location>
        <begin position="241"/>
        <end position="335"/>
    </location>
</feature>
<gene>
    <name evidence="3" type="ORF">ABID29_000703</name>
</gene>
<sequence length="336" mass="39066">MRLIYEPYRSEIVEQLFLSAFVEKPDRDSFQGVKNDSLLRESFRVLEQLSELFLPYRSSIAELYLEANGVTLLQVCYFYLREQGQDPKTIQETHQLIASLEQEAIVICLKRLLETAENPWKEGLDFWEFVEGSLLPPAAKWQFMRFYQHPKEQMTKLLKLSEELIALYQPFLINSRSERRVASHRFSPFYKMDLFEAVVGERDVELILLSSWLMRSYLISFGEQTYSLYESCHSESLLANSQEMDDDTLVGILKVLSDLSRYQVLIEMTKKGAKTKEIAKRLNISGPAVSFHTQKLQTAQLLLDNVTDKGIKYDLNKDLLEEFIAKLVEDFGLDLP</sequence>
<accession>A0ABV2FGI2</accession>
<dbReference type="SUPFAM" id="SSF46785">
    <property type="entry name" value="Winged helix' DNA-binding domain"/>
    <property type="match status" value="1"/>
</dbReference>
<dbReference type="InterPro" id="IPR036390">
    <property type="entry name" value="WH_DNA-bd_sf"/>
</dbReference>
<evidence type="ECO:0000313" key="3">
    <source>
        <dbReference type="EMBL" id="MET3557593.1"/>
    </source>
</evidence>
<reference evidence="3 4" key="1">
    <citation type="submission" date="2024-06" db="EMBL/GenBank/DDBJ databases">
        <title>Genomic Encyclopedia of Type Strains, Phase IV (KMG-IV): sequencing the most valuable type-strain genomes for metagenomic binning, comparative biology and taxonomic classification.</title>
        <authorList>
            <person name="Goeker M."/>
        </authorList>
    </citation>
    <scope>NUCLEOTIDE SEQUENCE [LARGE SCALE GENOMIC DNA]</scope>
    <source>
        <strain evidence="3 4">DSM 28303</strain>
    </source>
</reference>
<dbReference type="InterPro" id="IPR001845">
    <property type="entry name" value="HTH_ArsR_DNA-bd_dom"/>
</dbReference>
<dbReference type="PROSITE" id="PS50987">
    <property type="entry name" value="HTH_ARSR_2"/>
    <property type="match status" value="1"/>
</dbReference>
<organism evidence="3 4">
    <name type="scientific">Streptococcus rupicaprae</name>
    <dbReference type="NCBI Taxonomy" id="759619"/>
    <lineage>
        <taxon>Bacteria</taxon>
        <taxon>Bacillati</taxon>
        <taxon>Bacillota</taxon>
        <taxon>Bacilli</taxon>
        <taxon>Lactobacillales</taxon>
        <taxon>Streptococcaceae</taxon>
        <taxon>Streptococcus</taxon>
    </lineage>
</organism>
<evidence type="ECO:0000313" key="4">
    <source>
        <dbReference type="Proteomes" id="UP001549122"/>
    </source>
</evidence>
<proteinExistence type="predicted"/>
<dbReference type="Gene3D" id="1.10.10.10">
    <property type="entry name" value="Winged helix-like DNA-binding domain superfamily/Winged helix DNA-binding domain"/>
    <property type="match status" value="1"/>
</dbReference>
<evidence type="ECO:0000259" key="2">
    <source>
        <dbReference type="PROSITE" id="PS50987"/>
    </source>
</evidence>
<dbReference type="SMART" id="SM00418">
    <property type="entry name" value="HTH_ARSR"/>
    <property type="match status" value="1"/>
</dbReference>
<dbReference type="GO" id="GO:0003677">
    <property type="term" value="F:DNA binding"/>
    <property type="evidence" value="ECO:0007669"/>
    <property type="project" value="UniProtKB-KW"/>
</dbReference>
<protein>
    <submittedName>
        <fullName evidence="3">DNA-binding CsgD family transcriptional regulator</fullName>
    </submittedName>
</protein>
<keyword evidence="4" id="KW-1185">Reference proteome</keyword>
<comment type="caution">
    <text evidence="3">The sequence shown here is derived from an EMBL/GenBank/DDBJ whole genome shotgun (WGS) entry which is preliminary data.</text>
</comment>
<name>A0ABV2FGI2_9STRE</name>
<dbReference type="EMBL" id="JBEPLO010000006">
    <property type="protein sequence ID" value="MET3557593.1"/>
    <property type="molecule type" value="Genomic_DNA"/>
</dbReference>
<dbReference type="CDD" id="cd00090">
    <property type="entry name" value="HTH_ARSR"/>
    <property type="match status" value="1"/>
</dbReference>
<keyword evidence="1 3" id="KW-0238">DNA-binding</keyword>
<dbReference type="Proteomes" id="UP001549122">
    <property type="component" value="Unassembled WGS sequence"/>
</dbReference>
<dbReference type="InterPro" id="IPR011991">
    <property type="entry name" value="ArsR-like_HTH"/>
</dbReference>
<evidence type="ECO:0000256" key="1">
    <source>
        <dbReference type="ARBA" id="ARBA00023125"/>
    </source>
</evidence>
<dbReference type="RefSeq" id="WP_354364431.1">
    <property type="nucleotide sequence ID" value="NZ_JBEPLO010000006.1"/>
</dbReference>